<evidence type="ECO:0000313" key="6">
    <source>
        <dbReference type="Proteomes" id="UP000757900"/>
    </source>
</evidence>
<evidence type="ECO:0000313" key="5">
    <source>
        <dbReference type="EMBL" id="MBF0935361.1"/>
    </source>
</evidence>
<dbReference type="Pfam" id="PF02576">
    <property type="entry name" value="RimP_N"/>
    <property type="match status" value="1"/>
</dbReference>
<feature type="non-terminal residue" evidence="5">
    <location>
        <position position="1"/>
    </location>
</feature>
<dbReference type="EMBL" id="JABZFV010000205">
    <property type="protein sequence ID" value="MBF0935361.1"/>
    <property type="molecule type" value="Genomic_DNA"/>
</dbReference>
<proteinExistence type="predicted"/>
<reference evidence="5" key="1">
    <citation type="submission" date="2020-04" db="EMBL/GenBank/DDBJ databases">
        <title>Deep metagenomics examines the oral microbiome during advanced dental caries in children, revealing novel taxa and co-occurrences with host molecules.</title>
        <authorList>
            <person name="Baker J.L."/>
            <person name="Morton J.T."/>
            <person name="Dinis M."/>
            <person name="Alvarez R."/>
            <person name="Tran N.C."/>
            <person name="Knight R."/>
            <person name="Edlund A."/>
        </authorList>
    </citation>
    <scope>NUCLEOTIDE SEQUENCE</scope>
    <source>
        <strain evidence="5">JCVI_23_bin.16</strain>
    </source>
</reference>
<dbReference type="InterPro" id="IPR028989">
    <property type="entry name" value="RimP_N"/>
</dbReference>
<keyword evidence="1" id="KW-0963">Cytoplasm</keyword>
<dbReference type="CDD" id="cd01734">
    <property type="entry name" value="YlxS_C"/>
    <property type="match status" value="1"/>
</dbReference>
<dbReference type="PANTHER" id="PTHR33867:SF1">
    <property type="entry name" value="RIBOSOME MATURATION FACTOR RIMP"/>
    <property type="match status" value="1"/>
</dbReference>
<dbReference type="PANTHER" id="PTHR33867">
    <property type="entry name" value="RIBOSOME MATURATION FACTOR RIMP"/>
    <property type="match status" value="1"/>
</dbReference>
<name>A0A929QTK0_ABIDE</name>
<dbReference type="GO" id="GO:0005829">
    <property type="term" value="C:cytosol"/>
    <property type="evidence" value="ECO:0007669"/>
    <property type="project" value="TreeGrafter"/>
</dbReference>
<dbReference type="Gene3D" id="2.30.30.180">
    <property type="entry name" value="Ribosome maturation factor RimP, C-terminal domain"/>
    <property type="match status" value="1"/>
</dbReference>
<evidence type="ECO:0000256" key="2">
    <source>
        <dbReference type="ARBA" id="ARBA00022517"/>
    </source>
</evidence>
<feature type="domain" description="Ribosome maturation factor RimP N-terminal" evidence="3">
    <location>
        <begin position="1"/>
        <end position="28"/>
    </location>
</feature>
<accession>A0A929QTK0</accession>
<dbReference type="Pfam" id="PF17384">
    <property type="entry name" value="DUF150_C"/>
    <property type="match status" value="1"/>
</dbReference>
<dbReference type="GO" id="GO:0000028">
    <property type="term" value="P:ribosomal small subunit assembly"/>
    <property type="evidence" value="ECO:0007669"/>
    <property type="project" value="TreeGrafter"/>
</dbReference>
<evidence type="ECO:0000256" key="1">
    <source>
        <dbReference type="ARBA" id="ARBA00022490"/>
    </source>
</evidence>
<sequence>QISEHLDSIKPDPFPEAYFLEVSSPGAERPLKTDQALREAVGEYVHLDYYAPQHGAKSHEGTLDSVTDDKVTLTVQIKTVKKQLEIERQAIAKARLAIKF</sequence>
<dbReference type="SUPFAM" id="SSF75420">
    <property type="entry name" value="YhbC-like, N-terminal domain"/>
    <property type="match status" value="1"/>
</dbReference>
<comment type="caution">
    <text evidence="5">The sequence shown here is derived from an EMBL/GenBank/DDBJ whole genome shotgun (WGS) entry which is preliminary data.</text>
</comment>
<keyword evidence="2" id="KW-0690">Ribosome biogenesis</keyword>
<evidence type="ECO:0000259" key="3">
    <source>
        <dbReference type="Pfam" id="PF02576"/>
    </source>
</evidence>
<feature type="domain" description="Ribosome maturation factor RimP C-terminal" evidence="4">
    <location>
        <begin position="31"/>
        <end position="100"/>
    </location>
</feature>
<protein>
    <submittedName>
        <fullName evidence="5">Ribosome maturation factor</fullName>
    </submittedName>
</protein>
<dbReference type="InterPro" id="IPR028998">
    <property type="entry name" value="RimP_C"/>
</dbReference>
<evidence type="ECO:0000259" key="4">
    <source>
        <dbReference type="Pfam" id="PF17384"/>
    </source>
</evidence>
<dbReference type="AlphaFoldDB" id="A0A929QTK0"/>
<dbReference type="Proteomes" id="UP000757900">
    <property type="component" value="Unassembled WGS sequence"/>
</dbReference>
<dbReference type="InterPro" id="IPR036847">
    <property type="entry name" value="RimP_C_sf"/>
</dbReference>
<dbReference type="SUPFAM" id="SSF74942">
    <property type="entry name" value="YhbC-like, C-terminal domain"/>
    <property type="match status" value="1"/>
</dbReference>
<dbReference type="GO" id="GO:0006412">
    <property type="term" value="P:translation"/>
    <property type="evidence" value="ECO:0007669"/>
    <property type="project" value="TreeGrafter"/>
</dbReference>
<gene>
    <name evidence="5" type="ORF">HXK00_06965</name>
</gene>
<dbReference type="InterPro" id="IPR035956">
    <property type="entry name" value="RimP_N_sf"/>
</dbReference>
<dbReference type="InterPro" id="IPR003728">
    <property type="entry name" value="Ribosome_maturation_RimP"/>
</dbReference>
<organism evidence="5 6">
    <name type="scientific">Abiotrophia defectiva</name>
    <name type="common">Streptococcus defectivus</name>
    <dbReference type="NCBI Taxonomy" id="46125"/>
    <lineage>
        <taxon>Bacteria</taxon>
        <taxon>Bacillati</taxon>
        <taxon>Bacillota</taxon>
        <taxon>Bacilli</taxon>
        <taxon>Lactobacillales</taxon>
        <taxon>Aerococcaceae</taxon>
        <taxon>Abiotrophia</taxon>
    </lineage>
</organism>